<dbReference type="GO" id="GO:0008270">
    <property type="term" value="F:zinc ion binding"/>
    <property type="evidence" value="ECO:0007669"/>
    <property type="project" value="UniProtKB-KW"/>
</dbReference>
<keyword evidence="2" id="KW-0677">Repeat</keyword>
<evidence type="ECO:0000256" key="1">
    <source>
        <dbReference type="ARBA" id="ARBA00022723"/>
    </source>
</evidence>
<sequence length="116" mass="13796">MMRHTGERPFKCTMFLSNGRWRTSFLLQNKIQIHRFHCSQCSYSSDRKYHLLRHQLIHSGERPYKCSFCGKGFTTKQNCETHKMTHRHDQAHCCSICSEQFSSPRALQRHISTHLL</sequence>
<evidence type="ECO:0000256" key="3">
    <source>
        <dbReference type="ARBA" id="ARBA00022771"/>
    </source>
</evidence>
<keyword evidence="1" id="KW-0479">Metal-binding</keyword>
<dbReference type="GO" id="GO:0005634">
    <property type="term" value="C:nucleus"/>
    <property type="evidence" value="ECO:0007669"/>
    <property type="project" value="UniProtKB-ARBA"/>
</dbReference>
<dbReference type="Pfam" id="PF00096">
    <property type="entry name" value="zf-C2H2"/>
    <property type="match status" value="1"/>
</dbReference>
<dbReference type="SUPFAM" id="SSF57667">
    <property type="entry name" value="beta-beta-alpha zinc fingers"/>
    <property type="match status" value="2"/>
</dbReference>
<keyword evidence="8" id="KW-1185">Reference proteome</keyword>
<dbReference type="GO" id="GO:0000978">
    <property type="term" value="F:RNA polymerase II cis-regulatory region sequence-specific DNA binding"/>
    <property type="evidence" value="ECO:0007669"/>
    <property type="project" value="TreeGrafter"/>
</dbReference>
<dbReference type="InterPro" id="IPR013087">
    <property type="entry name" value="Znf_C2H2_type"/>
</dbReference>
<evidence type="ECO:0000256" key="2">
    <source>
        <dbReference type="ARBA" id="ARBA00022737"/>
    </source>
</evidence>
<proteinExistence type="predicted"/>
<evidence type="ECO:0000313" key="8">
    <source>
        <dbReference type="Proteomes" id="UP000807504"/>
    </source>
</evidence>
<keyword evidence="3 5" id="KW-0863">Zinc-finger</keyword>
<dbReference type="Proteomes" id="UP000807504">
    <property type="component" value="Unassembled WGS sequence"/>
</dbReference>
<feature type="domain" description="C2H2-type" evidence="6">
    <location>
        <begin position="92"/>
        <end position="116"/>
    </location>
</feature>
<dbReference type="SMART" id="SM00355">
    <property type="entry name" value="ZnF_C2H2"/>
    <property type="match status" value="3"/>
</dbReference>
<dbReference type="PROSITE" id="PS00028">
    <property type="entry name" value="ZINC_FINGER_C2H2_1"/>
    <property type="match status" value="2"/>
</dbReference>
<dbReference type="PANTHER" id="PTHR19818">
    <property type="entry name" value="ZINC FINGER PROTEIN ZIC AND GLI"/>
    <property type="match status" value="1"/>
</dbReference>
<dbReference type="Gene3D" id="3.30.160.60">
    <property type="entry name" value="Classic Zinc Finger"/>
    <property type="match status" value="2"/>
</dbReference>
<dbReference type="FunFam" id="3.30.160.60:FF:002343">
    <property type="entry name" value="Zinc finger protein 33A"/>
    <property type="match status" value="1"/>
</dbReference>
<keyword evidence="4" id="KW-0862">Zinc</keyword>
<dbReference type="PANTHER" id="PTHR19818:SF139">
    <property type="entry name" value="PAIR-RULE PROTEIN ODD-PAIRED"/>
    <property type="match status" value="1"/>
</dbReference>
<dbReference type="EMBL" id="JABXBU010000001">
    <property type="protein sequence ID" value="KAF8796853.1"/>
    <property type="molecule type" value="Genomic_DNA"/>
</dbReference>
<reference evidence="7" key="2">
    <citation type="submission" date="2020-06" db="EMBL/GenBank/DDBJ databases">
        <authorList>
            <person name="Sheffer M."/>
        </authorList>
    </citation>
    <scope>NUCLEOTIDE SEQUENCE</scope>
</reference>
<feature type="domain" description="C2H2-type" evidence="6">
    <location>
        <begin position="36"/>
        <end position="63"/>
    </location>
</feature>
<evidence type="ECO:0000313" key="7">
    <source>
        <dbReference type="EMBL" id="KAF8796853.1"/>
    </source>
</evidence>
<name>A0A8T0G6J9_ARGBR</name>
<evidence type="ECO:0000256" key="4">
    <source>
        <dbReference type="ARBA" id="ARBA00022833"/>
    </source>
</evidence>
<dbReference type="GO" id="GO:0045944">
    <property type="term" value="P:positive regulation of transcription by RNA polymerase II"/>
    <property type="evidence" value="ECO:0007669"/>
    <property type="project" value="UniProtKB-ARBA"/>
</dbReference>
<organism evidence="7 8">
    <name type="scientific">Argiope bruennichi</name>
    <name type="common">Wasp spider</name>
    <name type="synonym">Aranea bruennichi</name>
    <dbReference type="NCBI Taxonomy" id="94029"/>
    <lineage>
        <taxon>Eukaryota</taxon>
        <taxon>Metazoa</taxon>
        <taxon>Ecdysozoa</taxon>
        <taxon>Arthropoda</taxon>
        <taxon>Chelicerata</taxon>
        <taxon>Arachnida</taxon>
        <taxon>Araneae</taxon>
        <taxon>Araneomorphae</taxon>
        <taxon>Entelegynae</taxon>
        <taxon>Araneoidea</taxon>
        <taxon>Araneidae</taxon>
        <taxon>Argiope</taxon>
    </lineage>
</organism>
<gene>
    <name evidence="7" type="ORF">HNY73_001186</name>
</gene>
<evidence type="ECO:0000259" key="6">
    <source>
        <dbReference type="PROSITE" id="PS50157"/>
    </source>
</evidence>
<evidence type="ECO:0000256" key="5">
    <source>
        <dbReference type="PROSITE-ProRule" id="PRU00042"/>
    </source>
</evidence>
<dbReference type="GO" id="GO:0000981">
    <property type="term" value="F:DNA-binding transcription factor activity, RNA polymerase II-specific"/>
    <property type="evidence" value="ECO:0007669"/>
    <property type="project" value="TreeGrafter"/>
</dbReference>
<feature type="domain" description="C2H2-type" evidence="6">
    <location>
        <begin position="64"/>
        <end position="91"/>
    </location>
</feature>
<comment type="caution">
    <text evidence="7">The sequence shown here is derived from an EMBL/GenBank/DDBJ whole genome shotgun (WGS) entry which is preliminary data.</text>
</comment>
<accession>A0A8T0G6J9</accession>
<dbReference type="InterPro" id="IPR050329">
    <property type="entry name" value="GLI_C2H2-zinc-finger"/>
</dbReference>
<dbReference type="AlphaFoldDB" id="A0A8T0G6J9"/>
<protein>
    <submittedName>
        <fullName evidence="7">Zinc finger protein 282 like protein</fullName>
    </submittedName>
</protein>
<dbReference type="InterPro" id="IPR036236">
    <property type="entry name" value="Znf_C2H2_sf"/>
</dbReference>
<reference evidence="7" key="1">
    <citation type="journal article" date="2020" name="bioRxiv">
        <title>Chromosome-level reference genome of the European wasp spider Argiope bruennichi: a resource for studies on range expansion and evolutionary adaptation.</title>
        <authorList>
            <person name="Sheffer M.M."/>
            <person name="Hoppe A."/>
            <person name="Krehenwinkel H."/>
            <person name="Uhl G."/>
            <person name="Kuss A.W."/>
            <person name="Jensen L."/>
            <person name="Jensen C."/>
            <person name="Gillespie R.G."/>
            <person name="Hoff K.J."/>
            <person name="Prost S."/>
        </authorList>
    </citation>
    <scope>NUCLEOTIDE SEQUENCE</scope>
</reference>
<dbReference type="PROSITE" id="PS50157">
    <property type="entry name" value="ZINC_FINGER_C2H2_2"/>
    <property type="match status" value="3"/>
</dbReference>
<dbReference type="Pfam" id="PF13894">
    <property type="entry name" value="zf-C2H2_4"/>
    <property type="match status" value="1"/>
</dbReference>